<sequence length="128" mass="14257">MADVTGLQIAAQRKRADTIARATTAVSEMAAEGAEITFQQVARRAGVSRQWLYGQPALRAQIEDLRDRPRRGVPARERSSEASLHQRLRTLADENRGLREENRDLKHELAIVYGTQRAPASPSVPTIE</sequence>
<dbReference type="RefSeq" id="WP_254570628.1">
    <property type="nucleotide sequence ID" value="NZ_CP098502.1"/>
</dbReference>
<gene>
    <name evidence="2" type="ORF">NBH00_21515</name>
</gene>
<evidence type="ECO:0000256" key="1">
    <source>
        <dbReference type="SAM" id="Coils"/>
    </source>
</evidence>
<keyword evidence="1" id="KW-0175">Coiled coil</keyword>
<dbReference type="InterPro" id="IPR046229">
    <property type="entry name" value="TnpC-like"/>
</dbReference>
<name>A0ABY5DR32_9ACTN</name>
<dbReference type="Proteomes" id="UP001056035">
    <property type="component" value="Chromosome"/>
</dbReference>
<proteinExistence type="predicted"/>
<accession>A0ABY5DR32</accession>
<evidence type="ECO:0000313" key="3">
    <source>
        <dbReference type="Proteomes" id="UP001056035"/>
    </source>
</evidence>
<keyword evidence="3" id="KW-1185">Reference proteome</keyword>
<protein>
    <submittedName>
        <fullName evidence="2">DUF6262 family protein</fullName>
    </submittedName>
</protein>
<dbReference type="EMBL" id="CP098502">
    <property type="protein sequence ID" value="UTI63910.1"/>
    <property type="molecule type" value="Genomic_DNA"/>
</dbReference>
<dbReference type="Pfam" id="PF19776">
    <property type="entry name" value="DUF6262"/>
    <property type="match status" value="1"/>
</dbReference>
<organism evidence="2 3">
    <name type="scientific">Paraconexibacter antarcticus</name>
    <dbReference type="NCBI Taxonomy" id="2949664"/>
    <lineage>
        <taxon>Bacteria</taxon>
        <taxon>Bacillati</taxon>
        <taxon>Actinomycetota</taxon>
        <taxon>Thermoleophilia</taxon>
        <taxon>Solirubrobacterales</taxon>
        <taxon>Paraconexibacteraceae</taxon>
        <taxon>Paraconexibacter</taxon>
    </lineage>
</organism>
<evidence type="ECO:0000313" key="2">
    <source>
        <dbReference type="EMBL" id="UTI63910.1"/>
    </source>
</evidence>
<reference evidence="2 3" key="1">
    <citation type="submission" date="2022-06" db="EMBL/GenBank/DDBJ databases">
        <title>Paraconexibacter antarcticus.</title>
        <authorList>
            <person name="Kim C.S."/>
        </authorList>
    </citation>
    <scope>NUCLEOTIDE SEQUENCE [LARGE SCALE GENOMIC DNA]</scope>
    <source>
        <strain evidence="2 3">02-257</strain>
    </source>
</reference>
<feature type="coiled-coil region" evidence="1">
    <location>
        <begin position="81"/>
        <end position="108"/>
    </location>
</feature>